<dbReference type="InterPro" id="IPR016163">
    <property type="entry name" value="Ald_DH_C"/>
</dbReference>
<sequence>MSDIPTLRNYVAGQWLGEAAPFEVRDPGQRATILAHVVPADAALVDQAVSAAARAQKLWARVPVAERAAAVLAAADRIEAEADKGLDGLVRDVVLETGMLPAEITLEFRGAAFAARDNVEAAQVALEPQVLEDETSIVRIERRPIGVVAAIVPWNAPIVLMIRKFAPALVAGCALVVKTPPTAPIGITRLLAGLAELFPAGVINVVHGFGEAGAALSAHPLVRLVSFTGGGVAARAIMATAADTMKNVQFELGGNDAAIVLDDFDIEKQIPMLMAGAFHRSGQFCFAIKRLYVPDAIYDRVFDAMAAYLDAQKIGHPLDPATTFGPINNKGQFDFLQGLIARSRAAGAELIELGTPVDPARWDAGNYMKPVLVRDAAPGLEAVTCEQFGPVLPVLRYHDLDAVVAQANGTEYGLGSSIWTSDEGRGKALARRLDAGMTFINKNAQSRLGRRHMPFGGIKQSGIGSENAEYGLHEFTEIHAINIHKA</sequence>
<evidence type="ECO:0000256" key="1">
    <source>
        <dbReference type="ARBA" id="ARBA00023002"/>
    </source>
</evidence>
<comment type="caution">
    <text evidence="5">The sequence shown here is derived from an EMBL/GenBank/DDBJ whole genome shotgun (WGS) entry which is preliminary data.</text>
</comment>
<dbReference type="AlphaFoldDB" id="A0A2T7ULZ2"/>
<dbReference type="Pfam" id="PF00171">
    <property type="entry name" value="Aldedh"/>
    <property type="match status" value="1"/>
</dbReference>
<dbReference type="InterPro" id="IPR016161">
    <property type="entry name" value="Ald_DH/histidinol_DH"/>
</dbReference>
<feature type="domain" description="Aldehyde dehydrogenase" evidence="4">
    <location>
        <begin position="20"/>
        <end position="480"/>
    </location>
</feature>
<reference evidence="5 6" key="1">
    <citation type="journal article" date="2011" name="Syst. Appl. Microbiol.">
        <title>Defluviimonas denitrificans gen. nov., sp. nov., and Pararhodobacter aggregans gen. nov., sp. nov., non-phototrophic Rhodobacteraceae from the biofilter of a marine aquaculture.</title>
        <authorList>
            <person name="Foesel B.U."/>
            <person name="Drake H.L."/>
            <person name="Schramm A."/>
        </authorList>
    </citation>
    <scope>NUCLEOTIDE SEQUENCE [LARGE SCALE GENOMIC DNA]</scope>
    <source>
        <strain evidence="5 6">D1-19</strain>
    </source>
</reference>
<dbReference type="InterPro" id="IPR029510">
    <property type="entry name" value="Ald_DH_CS_GLU"/>
</dbReference>
<dbReference type="PANTHER" id="PTHR11699">
    <property type="entry name" value="ALDEHYDE DEHYDROGENASE-RELATED"/>
    <property type="match status" value="1"/>
</dbReference>
<dbReference type="EMBL" id="QDDR01000012">
    <property type="protein sequence ID" value="PVE45720.1"/>
    <property type="molecule type" value="Genomic_DNA"/>
</dbReference>
<dbReference type="Gene3D" id="3.40.309.10">
    <property type="entry name" value="Aldehyde Dehydrogenase, Chain A, domain 2"/>
    <property type="match status" value="1"/>
</dbReference>
<keyword evidence="1 3" id="KW-0560">Oxidoreductase</keyword>
<proteinExistence type="inferred from homology"/>
<feature type="active site" evidence="2">
    <location>
        <position position="251"/>
    </location>
</feature>
<dbReference type="GO" id="GO:0016620">
    <property type="term" value="F:oxidoreductase activity, acting on the aldehyde or oxo group of donors, NAD or NADP as acceptor"/>
    <property type="evidence" value="ECO:0007669"/>
    <property type="project" value="InterPro"/>
</dbReference>
<organism evidence="5 6">
    <name type="scientific">Pararhodobacter aggregans</name>
    <dbReference type="NCBI Taxonomy" id="404875"/>
    <lineage>
        <taxon>Bacteria</taxon>
        <taxon>Pseudomonadati</taxon>
        <taxon>Pseudomonadota</taxon>
        <taxon>Alphaproteobacteria</taxon>
        <taxon>Rhodobacterales</taxon>
        <taxon>Paracoccaceae</taxon>
        <taxon>Pararhodobacter</taxon>
    </lineage>
</organism>
<evidence type="ECO:0000313" key="5">
    <source>
        <dbReference type="EMBL" id="PVE45720.1"/>
    </source>
</evidence>
<evidence type="ECO:0000313" key="6">
    <source>
        <dbReference type="Proteomes" id="UP000244810"/>
    </source>
</evidence>
<comment type="similarity">
    <text evidence="3">Belongs to the aldehyde dehydrogenase family.</text>
</comment>
<dbReference type="RefSeq" id="WP_107754156.1">
    <property type="nucleotide sequence ID" value="NZ_QBKF01000012.1"/>
</dbReference>
<dbReference type="InterPro" id="IPR016162">
    <property type="entry name" value="Ald_DH_N"/>
</dbReference>
<accession>A0A2T7ULZ2</accession>
<dbReference type="PROSITE" id="PS00687">
    <property type="entry name" value="ALDEHYDE_DEHYDR_GLU"/>
    <property type="match status" value="1"/>
</dbReference>
<keyword evidence="6" id="KW-1185">Reference proteome</keyword>
<dbReference type="Gene3D" id="3.40.605.10">
    <property type="entry name" value="Aldehyde Dehydrogenase, Chain A, domain 1"/>
    <property type="match status" value="1"/>
</dbReference>
<gene>
    <name evidence="5" type="ORF">DDE23_19640</name>
</gene>
<dbReference type="SUPFAM" id="SSF53720">
    <property type="entry name" value="ALDH-like"/>
    <property type="match status" value="1"/>
</dbReference>
<name>A0A2T7ULZ2_9RHOB</name>
<evidence type="ECO:0000256" key="3">
    <source>
        <dbReference type="RuleBase" id="RU003345"/>
    </source>
</evidence>
<dbReference type="InterPro" id="IPR015590">
    <property type="entry name" value="Aldehyde_DH_dom"/>
</dbReference>
<protein>
    <submittedName>
        <fullName evidence="5">Aldehyde dehydrogenase</fullName>
    </submittedName>
</protein>
<evidence type="ECO:0000256" key="2">
    <source>
        <dbReference type="PROSITE-ProRule" id="PRU10007"/>
    </source>
</evidence>
<dbReference type="Proteomes" id="UP000244810">
    <property type="component" value="Unassembled WGS sequence"/>
</dbReference>
<evidence type="ECO:0000259" key="4">
    <source>
        <dbReference type="Pfam" id="PF00171"/>
    </source>
</evidence>
<dbReference type="OrthoDB" id="9802947at2"/>